<reference evidence="2" key="2">
    <citation type="journal article" date="2018" name="Plant J.">
        <title>The Sorghum bicolor reference genome: improved assembly, gene annotations, a transcriptome atlas, and signatures of genome organization.</title>
        <authorList>
            <person name="McCormick R.F."/>
            <person name="Truong S.K."/>
            <person name="Sreedasyam A."/>
            <person name="Jenkins J."/>
            <person name="Shu S."/>
            <person name="Sims D."/>
            <person name="Kennedy M."/>
            <person name="Amirebrahimi M."/>
            <person name="Weers B.D."/>
            <person name="McKinley B."/>
            <person name="Mattison A."/>
            <person name="Morishige D.T."/>
            <person name="Grimwood J."/>
            <person name="Schmutz J."/>
            <person name="Mullet J.E."/>
        </authorList>
    </citation>
    <scope>NUCLEOTIDE SEQUENCE [LARGE SCALE GENOMIC DNA]</scope>
    <source>
        <strain evidence="2">cv. BTx623</strain>
    </source>
</reference>
<reference evidence="1 2" key="1">
    <citation type="journal article" date="2009" name="Nature">
        <title>The Sorghum bicolor genome and the diversification of grasses.</title>
        <authorList>
            <person name="Paterson A.H."/>
            <person name="Bowers J.E."/>
            <person name="Bruggmann R."/>
            <person name="Dubchak I."/>
            <person name="Grimwood J."/>
            <person name="Gundlach H."/>
            <person name="Haberer G."/>
            <person name="Hellsten U."/>
            <person name="Mitros T."/>
            <person name="Poliakov A."/>
            <person name="Schmutz J."/>
            <person name="Spannagl M."/>
            <person name="Tang H."/>
            <person name="Wang X."/>
            <person name="Wicker T."/>
            <person name="Bharti A.K."/>
            <person name="Chapman J."/>
            <person name="Feltus F.A."/>
            <person name="Gowik U."/>
            <person name="Grigoriev I.V."/>
            <person name="Lyons E."/>
            <person name="Maher C.A."/>
            <person name="Martis M."/>
            <person name="Narechania A."/>
            <person name="Otillar R.P."/>
            <person name="Penning B.W."/>
            <person name="Salamov A.A."/>
            <person name="Wang Y."/>
            <person name="Zhang L."/>
            <person name="Carpita N.C."/>
            <person name="Freeling M."/>
            <person name="Gingle A.R."/>
            <person name="Hash C.T."/>
            <person name="Keller B."/>
            <person name="Klein P."/>
            <person name="Kresovich S."/>
            <person name="McCann M.C."/>
            <person name="Ming R."/>
            <person name="Peterson D.G."/>
            <person name="Mehboob-ur-Rahman"/>
            <person name="Ware D."/>
            <person name="Westhoff P."/>
            <person name="Mayer K.F."/>
            <person name="Messing J."/>
            <person name="Rokhsar D.S."/>
        </authorList>
    </citation>
    <scope>NUCLEOTIDE SEQUENCE [LARGE SCALE GENOMIC DNA]</scope>
    <source>
        <strain evidence="2">cv. BTx623</strain>
    </source>
</reference>
<gene>
    <name evidence="1" type="ORF">SORBI_3007G004750</name>
</gene>
<dbReference type="AlphaFoldDB" id="A0A1Z5R7L9"/>
<proteinExistence type="predicted"/>
<dbReference type="InParanoid" id="A0A1Z5R7L9"/>
<dbReference type="EMBL" id="CM000766">
    <property type="protein sequence ID" value="OQU79758.1"/>
    <property type="molecule type" value="Genomic_DNA"/>
</dbReference>
<evidence type="ECO:0000313" key="1">
    <source>
        <dbReference type="EMBL" id="OQU79758.1"/>
    </source>
</evidence>
<keyword evidence="2" id="KW-1185">Reference proteome</keyword>
<organism evidence="1 2">
    <name type="scientific">Sorghum bicolor</name>
    <name type="common">Sorghum</name>
    <name type="synonym">Sorghum vulgare</name>
    <dbReference type="NCBI Taxonomy" id="4558"/>
    <lineage>
        <taxon>Eukaryota</taxon>
        <taxon>Viridiplantae</taxon>
        <taxon>Streptophyta</taxon>
        <taxon>Embryophyta</taxon>
        <taxon>Tracheophyta</taxon>
        <taxon>Spermatophyta</taxon>
        <taxon>Magnoliopsida</taxon>
        <taxon>Liliopsida</taxon>
        <taxon>Poales</taxon>
        <taxon>Poaceae</taxon>
        <taxon>PACMAD clade</taxon>
        <taxon>Panicoideae</taxon>
        <taxon>Andropogonodae</taxon>
        <taxon>Andropogoneae</taxon>
        <taxon>Sorghinae</taxon>
        <taxon>Sorghum</taxon>
    </lineage>
</organism>
<sequence length="98" mass="11157">MEWKGQPLVHPVALLKQSESSETRERLHESCQWCGRGPQTAHQEAWDLVKSLLVLPANRLAPLSRILQQIRGWAPPHARGHGCTNESSLEVMGSWWLR</sequence>
<protein>
    <submittedName>
        <fullName evidence="1">Uncharacterized protein</fullName>
    </submittedName>
</protein>
<accession>A0A1Z5R7L9</accession>
<evidence type="ECO:0000313" key="2">
    <source>
        <dbReference type="Proteomes" id="UP000000768"/>
    </source>
</evidence>
<dbReference type="Proteomes" id="UP000000768">
    <property type="component" value="Chromosome 7"/>
</dbReference>
<name>A0A1Z5R7L9_SORBI</name>
<dbReference type="Gramene" id="OQU79758">
    <property type="protein sequence ID" value="OQU79758"/>
    <property type="gene ID" value="SORBI_3007G004750"/>
</dbReference>